<feature type="domain" description="C2H2-type" evidence="8">
    <location>
        <begin position="486"/>
        <end position="514"/>
    </location>
</feature>
<dbReference type="PROSITE" id="PS50157">
    <property type="entry name" value="ZINC_FINGER_C2H2_2"/>
    <property type="match status" value="10"/>
</dbReference>
<accession>U5ERY9</accession>
<evidence type="ECO:0000256" key="7">
    <source>
        <dbReference type="SAM" id="MobiDB-lite"/>
    </source>
</evidence>
<feature type="domain" description="C2H2-type" evidence="8">
    <location>
        <begin position="430"/>
        <end position="457"/>
    </location>
</feature>
<evidence type="ECO:0000313" key="10">
    <source>
        <dbReference type="EMBL" id="JAB56374.1"/>
    </source>
</evidence>
<keyword evidence="4" id="KW-0862">Zinc</keyword>
<dbReference type="Gene3D" id="3.30.160.60">
    <property type="entry name" value="Classic Zinc Finger"/>
    <property type="match status" value="8"/>
</dbReference>
<dbReference type="EMBL" id="GANO01003497">
    <property type="protein sequence ID" value="JAB56374.1"/>
    <property type="molecule type" value="mRNA"/>
</dbReference>
<dbReference type="PROSITE" id="PS51915">
    <property type="entry name" value="ZAD"/>
    <property type="match status" value="1"/>
</dbReference>
<organism evidence="10">
    <name type="scientific">Corethrella appendiculata</name>
    <dbReference type="NCBI Taxonomy" id="1370023"/>
    <lineage>
        <taxon>Eukaryota</taxon>
        <taxon>Metazoa</taxon>
        <taxon>Ecdysozoa</taxon>
        <taxon>Arthropoda</taxon>
        <taxon>Hexapoda</taxon>
        <taxon>Insecta</taxon>
        <taxon>Pterygota</taxon>
        <taxon>Neoptera</taxon>
        <taxon>Endopterygota</taxon>
        <taxon>Diptera</taxon>
        <taxon>Nematocera</taxon>
        <taxon>Culicoidea</taxon>
        <taxon>Chaoboridae</taxon>
        <taxon>Corethrella</taxon>
    </lineage>
</organism>
<dbReference type="Pfam" id="PF13894">
    <property type="entry name" value="zf-C2H2_4"/>
    <property type="match status" value="1"/>
</dbReference>
<evidence type="ECO:0000256" key="4">
    <source>
        <dbReference type="ARBA" id="ARBA00022833"/>
    </source>
</evidence>
<evidence type="ECO:0000259" key="8">
    <source>
        <dbReference type="PROSITE" id="PS50157"/>
    </source>
</evidence>
<evidence type="ECO:0000256" key="3">
    <source>
        <dbReference type="ARBA" id="ARBA00022771"/>
    </source>
</evidence>
<evidence type="ECO:0000259" key="9">
    <source>
        <dbReference type="PROSITE" id="PS51915"/>
    </source>
</evidence>
<feature type="compositionally biased region" description="Acidic residues" evidence="7">
    <location>
        <begin position="103"/>
        <end position="121"/>
    </location>
</feature>
<keyword evidence="1" id="KW-0479">Metal-binding</keyword>
<feature type="domain" description="C2H2-type" evidence="8">
    <location>
        <begin position="176"/>
        <end position="204"/>
    </location>
</feature>
<dbReference type="PANTHER" id="PTHR24409">
    <property type="entry name" value="ZINC FINGER PROTEIN 142"/>
    <property type="match status" value="1"/>
</dbReference>
<evidence type="ECO:0000256" key="5">
    <source>
        <dbReference type="PROSITE-ProRule" id="PRU00042"/>
    </source>
</evidence>
<reference evidence="10" key="1">
    <citation type="journal article" date="2014" name="Insect Biochem. Mol. Biol.">
        <title>An insight into the sialome of the frog biting fly, Corethrella appendiculata.</title>
        <authorList>
            <person name="Ribeiro J.M.C."/>
            <person name="Chagas A.C."/>
            <person name="Pham V.M."/>
            <person name="Lounibos L.P."/>
            <person name="Calvo E."/>
        </authorList>
    </citation>
    <scope>NUCLEOTIDE SEQUENCE</scope>
    <source>
        <tissue evidence="10">Salivary glands</tissue>
    </source>
</reference>
<feature type="domain" description="ZAD" evidence="9">
    <location>
        <begin position="1"/>
        <end position="64"/>
    </location>
</feature>
<dbReference type="PROSITE" id="PS00028">
    <property type="entry name" value="ZINC_FINGER_C2H2_1"/>
    <property type="match status" value="9"/>
</dbReference>
<evidence type="ECO:0008006" key="11">
    <source>
        <dbReference type="Google" id="ProtNLM"/>
    </source>
</evidence>
<dbReference type="GO" id="GO:0000977">
    <property type="term" value="F:RNA polymerase II transcription regulatory region sequence-specific DNA binding"/>
    <property type="evidence" value="ECO:0007669"/>
    <property type="project" value="TreeGrafter"/>
</dbReference>
<dbReference type="FunFam" id="3.30.160.60:FF:000446">
    <property type="entry name" value="Zinc finger protein"/>
    <property type="match status" value="1"/>
</dbReference>
<feature type="domain" description="C2H2-type" evidence="8">
    <location>
        <begin position="345"/>
        <end position="372"/>
    </location>
</feature>
<feature type="domain" description="C2H2-type" evidence="8">
    <location>
        <begin position="240"/>
        <end position="263"/>
    </location>
</feature>
<evidence type="ECO:0000256" key="1">
    <source>
        <dbReference type="ARBA" id="ARBA00022723"/>
    </source>
</evidence>
<dbReference type="FunFam" id="3.30.160.60:FF:000065">
    <property type="entry name" value="B-cell CLL/lymphoma 6, member B"/>
    <property type="match status" value="1"/>
</dbReference>
<dbReference type="PANTHER" id="PTHR24409:SF413">
    <property type="entry name" value="DATILOGRAFO, ISOFORM A-RELATED"/>
    <property type="match status" value="1"/>
</dbReference>
<dbReference type="InterPro" id="IPR036236">
    <property type="entry name" value="Znf_C2H2_sf"/>
</dbReference>
<dbReference type="GO" id="GO:0005634">
    <property type="term" value="C:nucleus"/>
    <property type="evidence" value="ECO:0007669"/>
    <property type="project" value="InterPro"/>
</dbReference>
<dbReference type="AlphaFoldDB" id="U5ERY9"/>
<feature type="domain" description="C2H2-type" evidence="8">
    <location>
        <begin position="402"/>
        <end position="429"/>
    </location>
</feature>
<dbReference type="GO" id="GO:0008270">
    <property type="term" value="F:zinc ion binding"/>
    <property type="evidence" value="ECO:0007669"/>
    <property type="project" value="UniProtKB-KW"/>
</dbReference>
<dbReference type="InterPro" id="IPR013087">
    <property type="entry name" value="Znf_C2H2_type"/>
</dbReference>
<feature type="non-terminal residue" evidence="10">
    <location>
        <position position="1"/>
    </location>
</feature>
<dbReference type="Pfam" id="PF00096">
    <property type="entry name" value="zf-C2H2"/>
    <property type="match status" value="4"/>
</dbReference>
<feature type="region of interest" description="Disordered" evidence="7">
    <location>
        <begin position="557"/>
        <end position="591"/>
    </location>
</feature>
<dbReference type="GO" id="GO:0000981">
    <property type="term" value="F:DNA-binding transcription factor activity, RNA polymerase II-specific"/>
    <property type="evidence" value="ECO:0007669"/>
    <property type="project" value="TreeGrafter"/>
</dbReference>
<sequence length="605" mass="70461">ISIFNLIENGETQICDMIIEFADIEISKFDNLPKYCCNLCLNDIQQAYLTRKRCRDSDIKLRKLCVNSKLEYNNSNIKKEWDLLENPLDYEVAYCKTELLDDSTDNENVDESGANNEDEETEQIKKRKSRQKREYKELKEDYDYEDEKSNLSDHDDDYDDNDYDEKEEVATIFAENECCGCGNIFESEELLKQHTKEVHEPERILEDDSRPFECNLCFKRFKLRTSISRHKRKITRSIESTCSECGLVFASIGRLKYHMKRSHKKVTKEEENLGKSSKKKVIRCCACNRIFESSEALNEHATSVHLPDKLDDPVKPFQCNICYRSYPTRRGLHRHKTRIISEKKFQCSQCGRTFKSIGVLSDHEKSHSGERAHECPICGKTFAVKDTFRKHVKMHSIAADRFKCEHCGKGFRTRDTLKCHQIVHSTERPLQCKFCSSSFARRICLKLHMRVHTGEKPHACTMCDKRYAHSSDLKRHIMTHTGIKPFMCTHCGKRYPRKDYLRKHIAMQHKSEVDPQFNISEQNPMVQMKNCAPRTHKSHPGGGLKLMQQHPQPDLSTQMLHYDDQNSSHSQSSIHSQLPPHQTPLSLPLPLGLPPHTHLQLPFHL</sequence>
<dbReference type="InterPro" id="IPR012934">
    <property type="entry name" value="Znf_AD"/>
</dbReference>
<feature type="compositionally biased region" description="Low complexity" evidence="7">
    <location>
        <begin position="567"/>
        <end position="591"/>
    </location>
</feature>
<feature type="domain" description="C2H2-type" evidence="8">
    <location>
        <begin position="373"/>
        <end position="396"/>
    </location>
</feature>
<proteinExistence type="evidence at transcript level"/>
<dbReference type="SUPFAM" id="SSF57667">
    <property type="entry name" value="beta-beta-alpha zinc fingers"/>
    <property type="match status" value="5"/>
</dbReference>
<dbReference type="SMART" id="SM00355">
    <property type="entry name" value="ZnF_C2H2"/>
    <property type="match status" value="11"/>
</dbReference>
<name>U5ERY9_9DIPT</name>
<dbReference type="SUPFAM" id="SSF57716">
    <property type="entry name" value="Glucocorticoid receptor-like (DNA-binding domain)"/>
    <property type="match status" value="1"/>
</dbReference>
<dbReference type="FunFam" id="3.30.160.60:FF:000100">
    <property type="entry name" value="Zinc finger 45-like"/>
    <property type="match status" value="3"/>
</dbReference>
<protein>
    <recommendedName>
        <fullName evidence="11">C2h2-type zn-finger protein</fullName>
    </recommendedName>
</protein>
<feature type="domain" description="C2H2-type" evidence="8">
    <location>
        <begin position="458"/>
        <end position="485"/>
    </location>
</feature>
<keyword evidence="2" id="KW-0677">Repeat</keyword>
<feature type="region of interest" description="Disordered" evidence="7">
    <location>
        <begin position="103"/>
        <end position="162"/>
    </location>
</feature>
<keyword evidence="3 5" id="KW-0863">Zinc-finger</keyword>
<feature type="compositionally biased region" description="Basic and acidic residues" evidence="7">
    <location>
        <begin position="132"/>
        <end position="153"/>
    </location>
</feature>
<comment type="caution">
    <text evidence="6">Lacks conserved residue(s) required for the propagation of feature annotation.</text>
</comment>
<evidence type="ECO:0000256" key="6">
    <source>
        <dbReference type="PROSITE-ProRule" id="PRU01263"/>
    </source>
</evidence>
<evidence type="ECO:0000256" key="2">
    <source>
        <dbReference type="ARBA" id="ARBA00022737"/>
    </source>
</evidence>
<feature type="domain" description="C2H2-type" evidence="8">
    <location>
        <begin position="282"/>
        <end position="310"/>
    </location>
</feature>
<feature type="domain" description="C2H2-type" evidence="8">
    <location>
        <begin position="212"/>
        <end position="241"/>
    </location>
</feature>